<dbReference type="PANTHER" id="PTHR43767">
    <property type="entry name" value="LONG-CHAIN-FATTY-ACID--COA LIGASE"/>
    <property type="match status" value="1"/>
</dbReference>
<dbReference type="PROSITE" id="PS00455">
    <property type="entry name" value="AMP_BINDING"/>
    <property type="match status" value="1"/>
</dbReference>
<proteinExistence type="predicted"/>
<keyword evidence="4" id="KW-1185">Reference proteome</keyword>
<dbReference type="Proteomes" id="UP001180531">
    <property type="component" value="Unassembled WGS sequence"/>
</dbReference>
<dbReference type="Pfam" id="PF00501">
    <property type="entry name" value="AMP-binding"/>
    <property type="match status" value="1"/>
</dbReference>
<evidence type="ECO:0000259" key="2">
    <source>
        <dbReference type="Pfam" id="PF13193"/>
    </source>
</evidence>
<accession>A0ABU2SPD5</accession>
<dbReference type="SUPFAM" id="SSF56801">
    <property type="entry name" value="Acetyl-CoA synthetase-like"/>
    <property type="match status" value="1"/>
</dbReference>
<evidence type="ECO:0000259" key="1">
    <source>
        <dbReference type="Pfam" id="PF00501"/>
    </source>
</evidence>
<dbReference type="PANTHER" id="PTHR43767:SF7">
    <property type="entry name" value="MEDIUM_LONG-CHAIN-FATTY-ACID--COA LIGASE FADD8"/>
    <property type="match status" value="1"/>
</dbReference>
<dbReference type="InterPro" id="IPR045851">
    <property type="entry name" value="AMP-bd_C_sf"/>
</dbReference>
<dbReference type="InterPro" id="IPR000873">
    <property type="entry name" value="AMP-dep_synth/lig_dom"/>
</dbReference>
<dbReference type="InterPro" id="IPR025110">
    <property type="entry name" value="AMP-bd_C"/>
</dbReference>
<sequence>MSEGRAAPFVCYPTAILDVLSRAPDRTALVAADGRRVTAGALRDSTYRLARELAGRGVGRGATVSLLTGNTPEALVARYAAHLAGARVVHLYEGMAPTMLARIASTVDTTLLLVDATRHTAAKELLSLAGPDGIPTVLGLGADPFGEDVLAAASRHAPTPFPSGVVPEDDMSITFTGGTTGIPKGIRSTHGPYRLGLERPVPDAGDPPRYLAATPLARLSGPLSDSALLHGGSIVLLRAFDPGDVLATIERERVTHMWLLPPLLHRLLDHPALAGTDLSSLTRITYGGSPASAVRLRRAIDVFGPILYGWYGQTEVPAIAEARPRDHTVTGRGGRITTGRPLPWVEVAIRDGDGRTLPAGEEGEVQVRSPGIMPGYWKQPELTAEVLRDGWLRTGDIGYLDEDGYLFVVDRLKDLIIVVGGHIYPTELEELLLSHPAVARCAVFGTRDADAAEHVHAAVVPAAGHSPGLDEIRAFVTGRKGPMYAPEALHLLPDIPLTSAGKPDKVLLRATLGV</sequence>
<dbReference type="Gene3D" id="3.40.50.12780">
    <property type="entry name" value="N-terminal domain of ligase-like"/>
    <property type="match status" value="1"/>
</dbReference>
<reference evidence="3" key="1">
    <citation type="submission" date="2024-05" db="EMBL/GenBank/DDBJ databases">
        <title>30 novel species of actinomycetes from the DSMZ collection.</title>
        <authorList>
            <person name="Nouioui I."/>
        </authorList>
    </citation>
    <scope>NUCLEOTIDE SEQUENCE</scope>
    <source>
        <strain evidence="3">DSM 40473</strain>
    </source>
</reference>
<feature type="domain" description="AMP-binding enzyme C-terminal" evidence="2">
    <location>
        <begin position="427"/>
        <end position="502"/>
    </location>
</feature>
<dbReference type="RefSeq" id="WP_311610107.1">
    <property type="nucleotide sequence ID" value="NZ_JAVRFI010000005.1"/>
</dbReference>
<dbReference type="Gene3D" id="3.30.300.30">
    <property type="match status" value="1"/>
</dbReference>
<gene>
    <name evidence="3" type="ORF">RM609_11305</name>
</gene>
<dbReference type="EMBL" id="JAVRFI010000005">
    <property type="protein sequence ID" value="MDT0449655.1"/>
    <property type="molecule type" value="Genomic_DNA"/>
</dbReference>
<organism evidence="3 4">
    <name type="scientific">Streptomyces hesseae</name>
    <dbReference type="NCBI Taxonomy" id="3075519"/>
    <lineage>
        <taxon>Bacteria</taxon>
        <taxon>Bacillati</taxon>
        <taxon>Actinomycetota</taxon>
        <taxon>Actinomycetes</taxon>
        <taxon>Kitasatosporales</taxon>
        <taxon>Streptomycetaceae</taxon>
        <taxon>Streptomyces</taxon>
    </lineage>
</organism>
<dbReference type="InterPro" id="IPR020845">
    <property type="entry name" value="AMP-binding_CS"/>
</dbReference>
<protein>
    <submittedName>
        <fullName evidence="3">AMP-binding protein</fullName>
    </submittedName>
</protein>
<dbReference type="InterPro" id="IPR050237">
    <property type="entry name" value="ATP-dep_AMP-bd_enzyme"/>
</dbReference>
<dbReference type="InterPro" id="IPR042099">
    <property type="entry name" value="ANL_N_sf"/>
</dbReference>
<dbReference type="Pfam" id="PF13193">
    <property type="entry name" value="AMP-binding_C"/>
    <property type="match status" value="1"/>
</dbReference>
<comment type="caution">
    <text evidence="3">The sequence shown here is derived from an EMBL/GenBank/DDBJ whole genome shotgun (WGS) entry which is preliminary data.</text>
</comment>
<feature type="domain" description="AMP-dependent synthetase/ligase" evidence="1">
    <location>
        <begin position="21"/>
        <end position="377"/>
    </location>
</feature>
<name>A0ABU2SPD5_9ACTN</name>
<evidence type="ECO:0000313" key="3">
    <source>
        <dbReference type="EMBL" id="MDT0449655.1"/>
    </source>
</evidence>
<evidence type="ECO:0000313" key="4">
    <source>
        <dbReference type="Proteomes" id="UP001180531"/>
    </source>
</evidence>